<dbReference type="RefSeq" id="WP_229686462.1">
    <property type="nucleotide sequence ID" value="NZ_BMMK01000015.1"/>
</dbReference>
<evidence type="ECO:0000313" key="3">
    <source>
        <dbReference type="EMBL" id="GGM60529.1"/>
    </source>
</evidence>
<accession>A0A8J3CG40</accession>
<sequence>MGREVRPATPGNQAQGREMMDQDTLADCLGRLAKVAGQVQGVARMLEQGRYCVDVLNQISAIHKALDAVGERVTRNYLERCVREAIEAGDPLIYDEVMRVIYRRSR</sequence>
<dbReference type="GO" id="GO:0045892">
    <property type="term" value="P:negative regulation of DNA-templated transcription"/>
    <property type="evidence" value="ECO:0007669"/>
    <property type="project" value="UniProtKB-ARBA"/>
</dbReference>
<evidence type="ECO:0000256" key="2">
    <source>
        <dbReference type="ARBA" id="ARBA00023008"/>
    </source>
</evidence>
<dbReference type="Gene3D" id="1.20.58.1000">
    <property type="entry name" value="Metal-sensitive repressor, helix protomer"/>
    <property type="match status" value="1"/>
</dbReference>
<evidence type="ECO:0008006" key="5">
    <source>
        <dbReference type="Google" id="ProtNLM"/>
    </source>
</evidence>
<keyword evidence="4" id="KW-1185">Reference proteome</keyword>
<dbReference type="InterPro" id="IPR038390">
    <property type="entry name" value="Metal_Tscrpt_repr_sf"/>
</dbReference>
<dbReference type="PANTHER" id="PTHR33677">
    <property type="entry name" value="TRANSCRIPTIONAL REPRESSOR FRMR-RELATED"/>
    <property type="match status" value="1"/>
</dbReference>
<gene>
    <name evidence="3" type="ORF">GCM10012275_34530</name>
</gene>
<organism evidence="3 4">
    <name type="scientific">Longimycelium tulufanense</name>
    <dbReference type="NCBI Taxonomy" id="907463"/>
    <lineage>
        <taxon>Bacteria</taxon>
        <taxon>Bacillati</taxon>
        <taxon>Actinomycetota</taxon>
        <taxon>Actinomycetes</taxon>
        <taxon>Pseudonocardiales</taxon>
        <taxon>Pseudonocardiaceae</taxon>
        <taxon>Longimycelium</taxon>
    </lineage>
</organism>
<proteinExistence type="inferred from homology"/>
<dbReference type="GO" id="GO:0046872">
    <property type="term" value="F:metal ion binding"/>
    <property type="evidence" value="ECO:0007669"/>
    <property type="project" value="InterPro"/>
</dbReference>
<dbReference type="InterPro" id="IPR003735">
    <property type="entry name" value="Metal_Tscrpt_repr"/>
</dbReference>
<dbReference type="Proteomes" id="UP000637578">
    <property type="component" value="Unassembled WGS sequence"/>
</dbReference>
<evidence type="ECO:0000256" key="1">
    <source>
        <dbReference type="ARBA" id="ARBA00005428"/>
    </source>
</evidence>
<dbReference type="CDD" id="cd10148">
    <property type="entry name" value="CsoR-like_DUF156"/>
    <property type="match status" value="1"/>
</dbReference>
<reference evidence="3" key="1">
    <citation type="journal article" date="2014" name="Int. J. Syst. Evol. Microbiol.">
        <title>Complete genome sequence of Corynebacterium casei LMG S-19264T (=DSM 44701T), isolated from a smear-ripened cheese.</title>
        <authorList>
            <consortium name="US DOE Joint Genome Institute (JGI-PGF)"/>
            <person name="Walter F."/>
            <person name="Albersmeier A."/>
            <person name="Kalinowski J."/>
            <person name="Ruckert C."/>
        </authorList>
    </citation>
    <scope>NUCLEOTIDE SEQUENCE</scope>
    <source>
        <strain evidence="3">CGMCC 4.5737</strain>
    </source>
</reference>
<keyword evidence="2" id="KW-0186">Copper</keyword>
<dbReference type="GO" id="GO:0003677">
    <property type="term" value="F:DNA binding"/>
    <property type="evidence" value="ECO:0007669"/>
    <property type="project" value="InterPro"/>
</dbReference>
<dbReference type="Pfam" id="PF02583">
    <property type="entry name" value="Trns_repr_metal"/>
    <property type="match status" value="1"/>
</dbReference>
<dbReference type="AlphaFoldDB" id="A0A8J3CG40"/>
<protein>
    <recommendedName>
        <fullName evidence="5">Transcriptional regulator</fullName>
    </recommendedName>
</protein>
<reference evidence="3" key="2">
    <citation type="submission" date="2020-09" db="EMBL/GenBank/DDBJ databases">
        <authorList>
            <person name="Sun Q."/>
            <person name="Zhou Y."/>
        </authorList>
    </citation>
    <scope>NUCLEOTIDE SEQUENCE</scope>
    <source>
        <strain evidence="3">CGMCC 4.5737</strain>
    </source>
</reference>
<comment type="caution">
    <text evidence="3">The sequence shown here is derived from an EMBL/GenBank/DDBJ whole genome shotgun (WGS) entry which is preliminary data.</text>
</comment>
<comment type="similarity">
    <text evidence="1">Belongs to the CsoR family.</text>
</comment>
<evidence type="ECO:0000313" key="4">
    <source>
        <dbReference type="Proteomes" id="UP000637578"/>
    </source>
</evidence>
<dbReference type="EMBL" id="BMMK01000015">
    <property type="protein sequence ID" value="GGM60529.1"/>
    <property type="molecule type" value="Genomic_DNA"/>
</dbReference>
<name>A0A8J3CG40_9PSEU</name>